<evidence type="ECO:0000259" key="10">
    <source>
        <dbReference type="PROSITE" id="PS50262"/>
    </source>
</evidence>
<dbReference type="GO" id="GO:0004930">
    <property type="term" value="F:G protein-coupled receptor activity"/>
    <property type="evidence" value="ECO:0007669"/>
    <property type="project" value="UniProtKB-KW"/>
</dbReference>
<accession>A7T4I0</accession>
<evidence type="ECO:0000313" key="11">
    <source>
        <dbReference type="EMBL" id="EDO29129.1"/>
    </source>
</evidence>
<keyword evidence="6 9" id="KW-0472">Membrane</keyword>
<dbReference type="GO" id="GO:0005886">
    <property type="term" value="C:plasma membrane"/>
    <property type="evidence" value="ECO:0007669"/>
    <property type="project" value="UniProtKB-SubCell"/>
</dbReference>
<keyword evidence="8" id="KW-0807">Transducer</keyword>
<evidence type="ECO:0000256" key="5">
    <source>
        <dbReference type="ARBA" id="ARBA00023040"/>
    </source>
</evidence>
<evidence type="ECO:0000256" key="1">
    <source>
        <dbReference type="ARBA" id="ARBA00004651"/>
    </source>
</evidence>
<dbReference type="HOGENOM" id="CLU_2313187_0_0_1"/>
<evidence type="ECO:0000256" key="7">
    <source>
        <dbReference type="ARBA" id="ARBA00023170"/>
    </source>
</evidence>
<evidence type="ECO:0000256" key="6">
    <source>
        <dbReference type="ARBA" id="ARBA00023136"/>
    </source>
</evidence>
<dbReference type="CDD" id="cd00637">
    <property type="entry name" value="7tm_classA_rhodopsin-like"/>
    <property type="match status" value="1"/>
</dbReference>
<dbReference type="InterPro" id="IPR000276">
    <property type="entry name" value="GPCR_Rhodpsn"/>
</dbReference>
<feature type="transmembrane region" description="Helical" evidence="9">
    <location>
        <begin position="12"/>
        <end position="32"/>
    </location>
</feature>
<evidence type="ECO:0000256" key="9">
    <source>
        <dbReference type="SAM" id="Phobius"/>
    </source>
</evidence>
<evidence type="ECO:0000313" key="12">
    <source>
        <dbReference type="Proteomes" id="UP000001593"/>
    </source>
</evidence>
<dbReference type="InParanoid" id="A7T4I0"/>
<dbReference type="Pfam" id="PF00001">
    <property type="entry name" value="7tm_1"/>
    <property type="match status" value="1"/>
</dbReference>
<dbReference type="EMBL" id="DS470878">
    <property type="protein sequence ID" value="EDO29129.1"/>
    <property type="molecule type" value="Genomic_DNA"/>
</dbReference>
<organism evidence="11 12">
    <name type="scientific">Nematostella vectensis</name>
    <name type="common">Starlet sea anemone</name>
    <dbReference type="NCBI Taxonomy" id="45351"/>
    <lineage>
        <taxon>Eukaryota</taxon>
        <taxon>Metazoa</taxon>
        <taxon>Cnidaria</taxon>
        <taxon>Anthozoa</taxon>
        <taxon>Hexacorallia</taxon>
        <taxon>Actiniaria</taxon>
        <taxon>Edwardsiidae</taxon>
        <taxon>Nematostella</taxon>
    </lineage>
</organism>
<feature type="non-terminal residue" evidence="11">
    <location>
        <position position="100"/>
    </location>
</feature>
<keyword evidence="4 9" id="KW-1133">Transmembrane helix</keyword>
<dbReference type="PRINTS" id="PR00237">
    <property type="entry name" value="GPCRRHODOPSN"/>
</dbReference>
<dbReference type="AlphaFoldDB" id="A7T4I0"/>
<keyword evidence="3 9" id="KW-0812">Transmembrane</keyword>
<reference evidence="11 12" key="1">
    <citation type="journal article" date="2007" name="Science">
        <title>Sea anemone genome reveals ancestral eumetazoan gene repertoire and genomic organization.</title>
        <authorList>
            <person name="Putnam N.H."/>
            <person name="Srivastava M."/>
            <person name="Hellsten U."/>
            <person name="Dirks B."/>
            <person name="Chapman J."/>
            <person name="Salamov A."/>
            <person name="Terry A."/>
            <person name="Shapiro H."/>
            <person name="Lindquist E."/>
            <person name="Kapitonov V.V."/>
            <person name="Jurka J."/>
            <person name="Genikhovich G."/>
            <person name="Grigoriev I.V."/>
            <person name="Lucas S.M."/>
            <person name="Steele R.E."/>
            <person name="Finnerty J.R."/>
            <person name="Technau U."/>
            <person name="Martindale M.Q."/>
            <person name="Rokhsar D.S."/>
        </authorList>
    </citation>
    <scope>NUCLEOTIDE SEQUENCE [LARGE SCALE GENOMIC DNA]</scope>
    <source>
        <strain evidence="12">CH2 X CH6</strain>
    </source>
</reference>
<dbReference type="SUPFAM" id="SSF81321">
    <property type="entry name" value="Family A G protein-coupled receptor-like"/>
    <property type="match status" value="1"/>
</dbReference>
<evidence type="ECO:0000256" key="8">
    <source>
        <dbReference type="ARBA" id="ARBA00023224"/>
    </source>
</evidence>
<keyword evidence="2" id="KW-1003">Cell membrane</keyword>
<dbReference type="Proteomes" id="UP000001593">
    <property type="component" value="Unassembled WGS sequence"/>
</dbReference>
<sequence>MDFLLKAAVSRCVAVISLCIISSNYLVLLTVCKNKRLRHPVCCFLASLSLADLFVGIFTIPVSIVGFLLQTAWFYSRLFDLLITQSFTASTFSLCALTYD</sequence>
<keyword evidence="12" id="KW-1185">Reference proteome</keyword>
<proteinExistence type="predicted"/>
<name>A7T4I0_NEMVE</name>
<gene>
    <name evidence="11" type="ORF">NEMVEDRAFT_v1g145594</name>
</gene>
<dbReference type="PhylomeDB" id="A7T4I0"/>
<dbReference type="PANTHER" id="PTHR24247">
    <property type="entry name" value="5-HYDROXYTRYPTAMINE RECEPTOR"/>
    <property type="match status" value="1"/>
</dbReference>
<evidence type="ECO:0000256" key="4">
    <source>
        <dbReference type="ARBA" id="ARBA00022989"/>
    </source>
</evidence>
<evidence type="ECO:0000256" key="2">
    <source>
        <dbReference type="ARBA" id="ARBA00022475"/>
    </source>
</evidence>
<evidence type="ECO:0000256" key="3">
    <source>
        <dbReference type="ARBA" id="ARBA00022692"/>
    </source>
</evidence>
<dbReference type="InterPro" id="IPR017452">
    <property type="entry name" value="GPCR_Rhodpsn_7TM"/>
</dbReference>
<feature type="transmembrane region" description="Helical" evidence="9">
    <location>
        <begin position="44"/>
        <end position="69"/>
    </location>
</feature>
<keyword evidence="7" id="KW-0675">Receptor</keyword>
<dbReference type="PROSITE" id="PS50262">
    <property type="entry name" value="G_PROTEIN_RECEP_F1_2"/>
    <property type="match status" value="1"/>
</dbReference>
<protein>
    <recommendedName>
        <fullName evidence="10">G-protein coupled receptors family 1 profile domain-containing protein</fullName>
    </recommendedName>
</protein>
<comment type="subcellular location">
    <subcellularLocation>
        <location evidence="1">Cell membrane</location>
        <topology evidence="1">Multi-pass membrane protein</topology>
    </subcellularLocation>
</comment>
<dbReference type="Gene3D" id="1.20.1070.10">
    <property type="entry name" value="Rhodopsin 7-helix transmembrane proteins"/>
    <property type="match status" value="1"/>
</dbReference>
<dbReference type="PANTHER" id="PTHR24247:SF202">
    <property type="entry name" value="5-HYDROXYTRYPTAMINE RECEPTOR 1"/>
    <property type="match status" value="1"/>
</dbReference>
<keyword evidence="5" id="KW-0297">G-protein coupled receptor</keyword>
<feature type="domain" description="G-protein coupled receptors family 1 profile" evidence="10">
    <location>
        <begin position="23"/>
        <end position="100"/>
    </location>
</feature>